<name>A0A0K2SVD0_LEPSM</name>
<dbReference type="EMBL" id="HACA01000293">
    <property type="protein sequence ID" value="CDW17654.1"/>
    <property type="molecule type" value="Transcribed_RNA"/>
</dbReference>
<dbReference type="AlphaFoldDB" id="A0A0K2SVD0"/>
<proteinExistence type="predicted"/>
<sequence>MNRNISGSSLSFNPRFSILDSREEGACLKNLVLFCRCHCPQNRFPQNLKSPYISKPYEYPSSKTLLKEIQHSE</sequence>
<evidence type="ECO:0000313" key="1">
    <source>
        <dbReference type="EMBL" id="CDW17654.1"/>
    </source>
</evidence>
<protein>
    <submittedName>
        <fullName evidence="1">Uncharacterized protein</fullName>
    </submittedName>
</protein>
<accession>A0A0K2SVD0</accession>
<organism evidence="1">
    <name type="scientific">Lepeophtheirus salmonis</name>
    <name type="common">Salmon louse</name>
    <name type="synonym">Caligus salmonis</name>
    <dbReference type="NCBI Taxonomy" id="72036"/>
    <lineage>
        <taxon>Eukaryota</taxon>
        <taxon>Metazoa</taxon>
        <taxon>Ecdysozoa</taxon>
        <taxon>Arthropoda</taxon>
        <taxon>Crustacea</taxon>
        <taxon>Multicrustacea</taxon>
        <taxon>Hexanauplia</taxon>
        <taxon>Copepoda</taxon>
        <taxon>Siphonostomatoida</taxon>
        <taxon>Caligidae</taxon>
        <taxon>Lepeophtheirus</taxon>
    </lineage>
</organism>
<reference evidence="1" key="1">
    <citation type="submission" date="2014-05" db="EMBL/GenBank/DDBJ databases">
        <authorList>
            <person name="Chronopoulou M."/>
        </authorList>
    </citation>
    <scope>NUCLEOTIDE SEQUENCE</scope>
    <source>
        <tissue evidence="1">Whole organism</tissue>
    </source>
</reference>